<comment type="caution">
    <text evidence="3">The sequence shown here is derived from an EMBL/GenBank/DDBJ whole genome shotgun (WGS) entry which is preliminary data.</text>
</comment>
<keyword evidence="1 2" id="KW-0732">Signal</keyword>
<name>A0A9N8DUN9_9STRA</name>
<evidence type="ECO:0000256" key="2">
    <source>
        <dbReference type="SAM" id="SignalP"/>
    </source>
</evidence>
<dbReference type="Gene3D" id="3.80.10.10">
    <property type="entry name" value="Ribonuclease Inhibitor"/>
    <property type="match status" value="1"/>
</dbReference>
<sequence length="689" mass="76992">MKFAPLCLVLALIGPAFALRGTKVRRAQDAFEPEALPVAGDVEDAVEDVAEEAVAEEAVAEEYEWQTENPQYDGQVIGGYQVEKEGVQPFPFLAEDGQLYEDASTYDPWVMDNNGMYVAMDRRKSSKGKSPNSKPMNLAPDSLCTNFCQRYLNTCESANHFFNPDSPRGPGTARRRRLEEVKDRYQDKINTRRDLAQGEMDKLFEELNIGEDVRGRVQEIVDNAIDGEDHKDMRRRLIEGTTFAQPRTTGSVYEAREDCEATCMLYPRPINPRDYIGVDEQPGLGAPQVLGDTFWCRDQQLRLAELNRNNYGAQVYCPRASPGGGGFCTNVIFDSSKSRRDELDTPLPNPAARAVNATAYEFLRAGADTGRHLGYCRYYFDDLVADCTNAGIDDRSLPLALAMISPKAQVIILSNNVGKPMPGNPGGPLQGSGITILPNRTFANLLQPTNIQAVIIDDGNIETVEPTAFGALTNVVMISLNNQRITRLFDQNFQSNLVLADVSIVNTDPRKEGKLTFLPDLLFRRNPFLTRVLISGHPLLTTIPTDFFLFFLNGAAVEFKFLVHLDLSNNGLTNTGLRPNEMRDFVILQTFDLSRNNFQTLERAWFDQIAPIDGLPWPIFSLRNIYFHGNLDCTRIEDFALDSVLTLETATMHDLNSIITIPVGLFTLQSGEFRNTLISYTISEAFPSR</sequence>
<keyword evidence="4" id="KW-1185">Reference proteome</keyword>
<feature type="chain" id="PRO_5040442461" evidence="2">
    <location>
        <begin position="19"/>
        <end position="689"/>
    </location>
</feature>
<dbReference type="InterPro" id="IPR050328">
    <property type="entry name" value="Dev_Immune_Receptor"/>
</dbReference>
<gene>
    <name evidence="3" type="ORF">SEMRO_370_G128470.1</name>
</gene>
<organism evidence="3 4">
    <name type="scientific">Seminavis robusta</name>
    <dbReference type="NCBI Taxonomy" id="568900"/>
    <lineage>
        <taxon>Eukaryota</taxon>
        <taxon>Sar</taxon>
        <taxon>Stramenopiles</taxon>
        <taxon>Ochrophyta</taxon>
        <taxon>Bacillariophyta</taxon>
        <taxon>Bacillariophyceae</taxon>
        <taxon>Bacillariophycidae</taxon>
        <taxon>Naviculales</taxon>
        <taxon>Naviculaceae</taxon>
        <taxon>Seminavis</taxon>
    </lineage>
</organism>
<feature type="signal peptide" evidence="2">
    <location>
        <begin position="1"/>
        <end position="18"/>
    </location>
</feature>
<evidence type="ECO:0000313" key="3">
    <source>
        <dbReference type="EMBL" id="CAB9509002.1"/>
    </source>
</evidence>
<dbReference type="AlphaFoldDB" id="A0A9N8DUN9"/>
<dbReference type="Proteomes" id="UP001153069">
    <property type="component" value="Unassembled WGS sequence"/>
</dbReference>
<dbReference type="EMBL" id="CAICTM010000369">
    <property type="protein sequence ID" value="CAB9509002.1"/>
    <property type="molecule type" value="Genomic_DNA"/>
</dbReference>
<dbReference type="PANTHER" id="PTHR24373:SF383">
    <property type="entry name" value="LEUCINE-RICH REPEAT-CONTAINING PROTEIN 15-LIKE"/>
    <property type="match status" value="1"/>
</dbReference>
<accession>A0A9N8DUN9</accession>
<protein>
    <submittedName>
        <fullName evidence="3">Uncharacterized protein</fullName>
    </submittedName>
</protein>
<evidence type="ECO:0000256" key="1">
    <source>
        <dbReference type="ARBA" id="ARBA00022729"/>
    </source>
</evidence>
<dbReference type="PANTHER" id="PTHR24373">
    <property type="entry name" value="SLIT RELATED LEUCINE-RICH REPEAT NEURONAL PROTEIN"/>
    <property type="match status" value="1"/>
</dbReference>
<dbReference type="OrthoDB" id="676979at2759"/>
<proteinExistence type="predicted"/>
<dbReference type="GO" id="GO:0005615">
    <property type="term" value="C:extracellular space"/>
    <property type="evidence" value="ECO:0007669"/>
    <property type="project" value="TreeGrafter"/>
</dbReference>
<dbReference type="InterPro" id="IPR032675">
    <property type="entry name" value="LRR_dom_sf"/>
</dbReference>
<reference evidence="3" key="1">
    <citation type="submission" date="2020-06" db="EMBL/GenBank/DDBJ databases">
        <authorList>
            <consortium name="Plant Systems Biology data submission"/>
        </authorList>
    </citation>
    <scope>NUCLEOTIDE SEQUENCE</scope>
    <source>
        <strain evidence="3">D6</strain>
    </source>
</reference>
<evidence type="ECO:0000313" key="4">
    <source>
        <dbReference type="Proteomes" id="UP001153069"/>
    </source>
</evidence>
<dbReference type="SUPFAM" id="SSF52058">
    <property type="entry name" value="L domain-like"/>
    <property type="match status" value="1"/>
</dbReference>
<dbReference type="GO" id="GO:0031012">
    <property type="term" value="C:extracellular matrix"/>
    <property type="evidence" value="ECO:0007669"/>
    <property type="project" value="TreeGrafter"/>
</dbReference>